<sequence length="559" mass="63832">MTSYSLVRWKSRLTVCVLQWTNCYATLVETEVKHENHTGYQTNLLPPLSLKNTNIRTEPKHIVFLTQLLLLFKFCHICKADTPTVEASENGTQAIIRTHCNNPKCNKEDLWYSQPQMPGLKITAGNFLLALSILLAGGSATKVFKLLSFMGIGCVSLKTFFKYQRIKLFPLIYLYWQKYQSQMLAKLKSLQTGIVIAGDGRHDSMGHSAKFGAYTIFCRTVPMIIHFSLVQRNQAGSSPAMEFLAFKQCMEFLTAYGLNIGTFISDRHASIASHMKNVLSHIVHYFDIWHLKKKIRKVLSKIAKTKGCEELAAWIKPCERHLHWSATSTFNGSERVIWAKFKAFMNHVVNKHSNFEDPLFNKCAHGHLEPRKWLRIGSVVYERLCEALTNSALIRGIKQASPLAQTSCLEGFHSGLNHFAPKMIAYSYAGMYCRHILAAVHFNFNLRREVKHRETDGAERVKVCYPKFKNGEATVRNVRVTQNYDYVEEIFQTFIKASKDEIIDAAAKLHEKTPAAMNTMLEKQSREEAIKRKEERSQMVVKDVPPTTPGTPRKYPAEQ</sequence>
<evidence type="ECO:0000313" key="3">
    <source>
        <dbReference type="EMBL" id="KAK2546959.1"/>
    </source>
</evidence>
<evidence type="ECO:0000256" key="1">
    <source>
        <dbReference type="SAM" id="MobiDB-lite"/>
    </source>
</evidence>
<gene>
    <name evidence="3" type="ORF">P5673_033295</name>
</gene>
<evidence type="ECO:0008006" key="5">
    <source>
        <dbReference type="Google" id="ProtNLM"/>
    </source>
</evidence>
<protein>
    <recommendedName>
        <fullName evidence="5">Transposase</fullName>
    </recommendedName>
</protein>
<feature type="chain" id="PRO_5042216152" description="Transposase" evidence="2">
    <location>
        <begin position="26"/>
        <end position="559"/>
    </location>
</feature>
<feature type="signal peptide" evidence="2">
    <location>
        <begin position="1"/>
        <end position="25"/>
    </location>
</feature>
<dbReference type="EMBL" id="JARQWQ010000236">
    <property type="protein sequence ID" value="KAK2546959.1"/>
    <property type="molecule type" value="Genomic_DNA"/>
</dbReference>
<organism evidence="3 4">
    <name type="scientific">Acropora cervicornis</name>
    <name type="common">Staghorn coral</name>
    <dbReference type="NCBI Taxonomy" id="6130"/>
    <lineage>
        <taxon>Eukaryota</taxon>
        <taxon>Metazoa</taxon>
        <taxon>Cnidaria</taxon>
        <taxon>Anthozoa</taxon>
        <taxon>Hexacorallia</taxon>
        <taxon>Scleractinia</taxon>
        <taxon>Astrocoeniina</taxon>
        <taxon>Acroporidae</taxon>
        <taxon>Acropora</taxon>
    </lineage>
</organism>
<dbReference type="AlphaFoldDB" id="A0AAD9PQ31"/>
<evidence type="ECO:0000256" key="2">
    <source>
        <dbReference type="SAM" id="SignalP"/>
    </source>
</evidence>
<dbReference type="PANTHER" id="PTHR31751:SF42">
    <property type="entry name" value="PROTEIN CBG10204"/>
    <property type="match status" value="1"/>
</dbReference>
<proteinExistence type="predicted"/>
<accession>A0AAD9PQ31</accession>
<reference evidence="3" key="1">
    <citation type="journal article" date="2023" name="G3 (Bethesda)">
        <title>Whole genome assembly and annotation of the endangered Caribbean coral Acropora cervicornis.</title>
        <authorList>
            <person name="Selwyn J.D."/>
            <person name="Vollmer S.V."/>
        </authorList>
    </citation>
    <scope>NUCLEOTIDE SEQUENCE</scope>
    <source>
        <strain evidence="3">K2</strain>
    </source>
</reference>
<dbReference type="PANTHER" id="PTHR31751">
    <property type="entry name" value="SI:CH211-108C17.2-RELATED-RELATED"/>
    <property type="match status" value="1"/>
</dbReference>
<feature type="region of interest" description="Disordered" evidence="1">
    <location>
        <begin position="521"/>
        <end position="559"/>
    </location>
</feature>
<reference evidence="3" key="2">
    <citation type="journal article" date="2023" name="Science">
        <title>Genomic signatures of disease resistance in endangered staghorn corals.</title>
        <authorList>
            <person name="Vollmer S.V."/>
            <person name="Selwyn J.D."/>
            <person name="Despard B.A."/>
            <person name="Roesel C.L."/>
        </authorList>
    </citation>
    <scope>NUCLEOTIDE SEQUENCE</scope>
    <source>
        <strain evidence="3">K2</strain>
    </source>
</reference>
<feature type="compositionally biased region" description="Basic and acidic residues" evidence="1">
    <location>
        <begin position="523"/>
        <end position="537"/>
    </location>
</feature>
<comment type="caution">
    <text evidence="3">The sequence shown here is derived from an EMBL/GenBank/DDBJ whole genome shotgun (WGS) entry which is preliminary data.</text>
</comment>
<name>A0AAD9PQ31_ACRCE</name>
<dbReference type="Proteomes" id="UP001249851">
    <property type="component" value="Unassembled WGS sequence"/>
</dbReference>
<evidence type="ECO:0000313" key="4">
    <source>
        <dbReference type="Proteomes" id="UP001249851"/>
    </source>
</evidence>
<keyword evidence="4" id="KW-1185">Reference proteome</keyword>
<keyword evidence="2" id="KW-0732">Signal</keyword>